<evidence type="ECO:0000313" key="3">
    <source>
        <dbReference type="EMBL" id="CAF0977647.1"/>
    </source>
</evidence>
<evidence type="ECO:0000313" key="4">
    <source>
        <dbReference type="EMBL" id="CAF3652497.1"/>
    </source>
</evidence>
<gene>
    <name evidence="3" type="ORF">GPM918_LOCUS12580</name>
    <name evidence="2" type="ORF">OVA965_LOCUS7963</name>
    <name evidence="5" type="ORF">SRO942_LOCUS12580</name>
    <name evidence="4" type="ORF">TMI583_LOCUS7959</name>
</gene>
<reference evidence="3" key="1">
    <citation type="submission" date="2021-02" db="EMBL/GenBank/DDBJ databases">
        <authorList>
            <person name="Nowell W R."/>
        </authorList>
    </citation>
    <scope>NUCLEOTIDE SEQUENCE</scope>
</reference>
<organism evidence="3 6">
    <name type="scientific">Didymodactylos carnosus</name>
    <dbReference type="NCBI Taxonomy" id="1234261"/>
    <lineage>
        <taxon>Eukaryota</taxon>
        <taxon>Metazoa</taxon>
        <taxon>Spiralia</taxon>
        <taxon>Gnathifera</taxon>
        <taxon>Rotifera</taxon>
        <taxon>Eurotatoria</taxon>
        <taxon>Bdelloidea</taxon>
        <taxon>Philodinida</taxon>
        <taxon>Philodinidae</taxon>
        <taxon>Didymodactylos</taxon>
    </lineage>
</organism>
<evidence type="ECO:0000313" key="2">
    <source>
        <dbReference type="EMBL" id="CAF0867663.1"/>
    </source>
</evidence>
<proteinExistence type="predicted"/>
<feature type="compositionally biased region" description="Basic and acidic residues" evidence="1">
    <location>
        <begin position="109"/>
        <end position="121"/>
    </location>
</feature>
<evidence type="ECO:0000313" key="6">
    <source>
        <dbReference type="Proteomes" id="UP000663829"/>
    </source>
</evidence>
<protein>
    <submittedName>
        <fullName evidence="3">Uncharacterized protein</fullName>
    </submittedName>
</protein>
<evidence type="ECO:0000313" key="5">
    <source>
        <dbReference type="EMBL" id="CAF3750467.1"/>
    </source>
</evidence>
<dbReference type="AlphaFoldDB" id="A0A814EW58"/>
<dbReference type="OrthoDB" id="9974959at2759"/>
<dbReference type="EMBL" id="CAJOBC010002771">
    <property type="protein sequence ID" value="CAF3750467.1"/>
    <property type="molecule type" value="Genomic_DNA"/>
</dbReference>
<dbReference type="EMBL" id="CAJNOK010002612">
    <property type="protein sequence ID" value="CAF0867663.1"/>
    <property type="molecule type" value="Genomic_DNA"/>
</dbReference>
<dbReference type="EMBL" id="CAJNOQ010002771">
    <property type="protein sequence ID" value="CAF0977647.1"/>
    <property type="molecule type" value="Genomic_DNA"/>
</dbReference>
<accession>A0A814EW58</accession>
<evidence type="ECO:0000256" key="1">
    <source>
        <dbReference type="SAM" id="MobiDB-lite"/>
    </source>
</evidence>
<comment type="caution">
    <text evidence="3">The sequence shown here is derived from an EMBL/GenBank/DDBJ whole genome shotgun (WGS) entry which is preliminary data.</text>
</comment>
<feature type="compositionally biased region" description="Polar residues" evidence="1">
    <location>
        <begin position="122"/>
        <end position="140"/>
    </location>
</feature>
<dbReference type="Proteomes" id="UP000682733">
    <property type="component" value="Unassembled WGS sequence"/>
</dbReference>
<dbReference type="EMBL" id="CAJOBA010002613">
    <property type="protein sequence ID" value="CAF3652497.1"/>
    <property type="molecule type" value="Genomic_DNA"/>
</dbReference>
<keyword evidence="6" id="KW-1185">Reference proteome</keyword>
<feature type="region of interest" description="Disordered" evidence="1">
    <location>
        <begin position="103"/>
        <end position="141"/>
    </location>
</feature>
<dbReference type="Proteomes" id="UP000681722">
    <property type="component" value="Unassembled WGS sequence"/>
</dbReference>
<dbReference type="Proteomes" id="UP000663829">
    <property type="component" value="Unassembled WGS sequence"/>
</dbReference>
<dbReference type="Proteomes" id="UP000677228">
    <property type="component" value="Unassembled WGS sequence"/>
</dbReference>
<name>A0A814EW58_9BILA</name>
<sequence>MFDPKDYLSYIQKKEFVMGANNAKRLQSEKNTNLIGHVVQTPPKQPNRLVQLQTDPRSPTDGVSRTPIQININEHITKIANAIHRVEGPSIMINDNLSPIRAQQQQENKNNDGVRYRKYDGENNSLNLPTSKNQVRTSGVTPVLDPENVLLSIENSELPPYQL</sequence>